<keyword evidence="4" id="KW-1185">Reference proteome</keyword>
<sequence>MTKNLSITQPGPTGSGWVSKTMVYDVNGNISSSVDFNGNKTTFTFDMARNLELTRVDAAGTVNARTTTTAWHPTWRLPLKIAEPKRLTTFTYDGNGNVLTKSIQASGDATGAAGFSAALIGTARIWTYTYDSMGHLLTAKGPRTDVRDLTSYFYDELGNLTSITNAVGHTTTFSNYDPHGRVGRVTDPNGLHTDYTYTPRGWLATRTVGSELTSYTYDGVGQMTQVTFPDNSTISYTYDGAHRLTGIADNLGNSITYTLDAKGNRSTESANDPGGALARKTTRVYDALNNLKQQTGGVQ</sequence>
<accession>A0A6A7N067</accession>
<dbReference type="Gene3D" id="2.180.10.10">
    <property type="entry name" value="RHS repeat-associated core"/>
    <property type="match status" value="1"/>
</dbReference>
<dbReference type="InterPro" id="IPR006530">
    <property type="entry name" value="YD"/>
</dbReference>
<evidence type="ECO:0000256" key="1">
    <source>
        <dbReference type="ARBA" id="ARBA00022737"/>
    </source>
</evidence>
<dbReference type="PANTHER" id="PTHR32305:SF15">
    <property type="entry name" value="PROTEIN RHSA-RELATED"/>
    <property type="match status" value="1"/>
</dbReference>
<name>A0A6A7N067_9BURK</name>
<dbReference type="RefSeq" id="WP_152837783.1">
    <property type="nucleotide sequence ID" value="NZ_WHUG01000003.1"/>
</dbReference>
<dbReference type="EMBL" id="WHUG01000003">
    <property type="protein sequence ID" value="MQA38397.1"/>
    <property type="molecule type" value="Genomic_DNA"/>
</dbReference>
<gene>
    <name evidence="3" type="ORF">GEV02_09570</name>
</gene>
<dbReference type="InterPro" id="IPR031325">
    <property type="entry name" value="RHS_repeat"/>
</dbReference>
<reference evidence="3 4" key="1">
    <citation type="submission" date="2019-10" db="EMBL/GenBank/DDBJ databases">
        <title>Two novel species isolated from a subtropical stream in China.</title>
        <authorList>
            <person name="Lu H."/>
        </authorList>
    </citation>
    <scope>NUCLEOTIDE SEQUENCE [LARGE SCALE GENOMIC DNA]</scope>
    <source>
        <strain evidence="3 4">FT29W</strain>
    </source>
</reference>
<dbReference type="Pfam" id="PF05593">
    <property type="entry name" value="RHS_repeat"/>
    <property type="match status" value="1"/>
</dbReference>
<dbReference type="NCBIfam" id="TIGR01643">
    <property type="entry name" value="YD_repeat_2x"/>
    <property type="match status" value="4"/>
</dbReference>
<feature type="domain" description="Teneurin-like YD-shell" evidence="2">
    <location>
        <begin position="124"/>
        <end position="257"/>
    </location>
</feature>
<evidence type="ECO:0000313" key="4">
    <source>
        <dbReference type="Proteomes" id="UP000440498"/>
    </source>
</evidence>
<organism evidence="3 4">
    <name type="scientific">Rugamonas aquatica</name>
    <dbReference type="NCBI Taxonomy" id="2743357"/>
    <lineage>
        <taxon>Bacteria</taxon>
        <taxon>Pseudomonadati</taxon>
        <taxon>Pseudomonadota</taxon>
        <taxon>Betaproteobacteria</taxon>
        <taxon>Burkholderiales</taxon>
        <taxon>Oxalobacteraceae</taxon>
        <taxon>Telluria group</taxon>
        <taxon>Rugamonas</taxon>
    </lineage>
</organism>
<evidence type="ECO:0000313" key="3">
    <source>
        <dbReference type="EMBL" id="MQA38397.1"/>
    </source>
</evidence>
<protein>
    <recommendedName>
        <fullName evidence="2">Teneurin-like YD-shell domain-containing protein</fullName>
    </recommendedName>
</protein>
<dbReference type="AlphaFoldDB" id="A0A6A7N067"/>
<comment type="caution">
    <text evidence="3">The sequence shown here is derived from an EMBL/GenBank/DDBJ whole genome shotgun (WGS) entry which is preliminary data.</text>
</comment>
<proteinExistence type="predicted"/>
<dbReference type="InterPro" id="IPR056823">
    <property type="entry name" value="TEN-like_YD-shell"/>
</dbReference>
<dbReference type="PANTHER" id="PTHR32305">
    <property type="match status" value="1"/>
</dbReference>
<dbReference type="Proteomes" id="UP000440498">
    <property type="component" value="Unassembled WGS sequence"/>
</dbReference>
<dbReference type="InterPro" id="IPR050708">
    <property type="entry name" value="T6SS_VgrG/RHS"/>
</dbReference>
<keyword evidence="1" id="KW-0677">Repeat</keyword>
<dbReference type="Pfam" id="PF25023">
    <property type="entry name" value="TEN_YD-shell"/>
    <property type="match status" value="1"/>
</dbReference>
<evidence type="ECO:0000259" key="2">
    <source>
        <dbReference type="Pfam" id="PF25023"/>
    </source>
</evidence>